<dbReference type="Proteomes" id="UP000034350">
    <property type="component" value="Unassembled WGS sequence"/>
</dbReference>
<dbReference type="VEuPathDB" id="MicrosporidiaDB:G9O61_00g006810"/>
<proteinExistence type="predicted"/>
<dbReference type="VEuPathDB" id="MicrosporidiaDB:AAJ76_4000129719"/>
<keyword evidence="3" id="KW-1185">Reference proteome</keyword>
<dbReference type="GeneID" id="36320449"/>
<keyword evidence="2" id="KW-0687">Ribonucleoprotein</keyword>
<feature type="region of interest" description="Disordered" evidence="1">
    <location>
        <begin position="74"/>
        <end position="94"/>
    </location>
</feature>
<name>A0A0F9WII3_9MICR</name>
<reference evidence="2 3" key="1">
    <citation type="journal article" date="2015" name="Environ. Microbiol.">
        <title>Genome analyses suggest the presence of polyploidy and recent human-driven expansions in eight global populations of the honeybee pathogen Nosema ceranae.</title>
        <authorList>
            <person name="Pelin A."/>
            <person name="Selman M."/>
            <person name="Aris-Brosou S."/>
            <person name="Farinelli L."/>
            <person name="Corradi N."/>
        </authorList>
    </citation>
    <scope>NUCLEOTIDE SEQUENCE [LARGE SCALE GENOMIC DNA]</scope>
    <source>
        <strain evidence="2 3">PA08 1199</strain>
    </source>
</reference>
<dbReference type="Pfam" id="PF00428">
    <property type="entry name" value="Ribosomal_60s"/>
    <property type="match status" value="1"/>
</dbReference>
<dbReference type="AlphaFoldDB" id="A0A0F9WII3"/>
<dbReference type="EMBL" id="JPQZ01000004">
    <property type="protein sequence ID" value="KKO76365.1"/>
    <property type="molecule type" value="Genomic_DNA"/>
</dbReference>
<evidence type="ECO:0000313" key="3">
    <source>
        <dbReference type="Proteomes" id="UP000034350"/>
    </source>
</evidence>
<evidence type="ECO:0000313" key="2">
    <source>
        <dbReference type="EMBL" id="KKO76365.1"/>
    </source>
</evidence>
<gene>
    <name evidence="2" type="ORF">AAJ76_4000129719</name>
</gene>
<dbReference type="RefSeq" id="XP_024332107.1">
    <property type="nucleotide sequence ID" value="XM_024475503.1"/>
</dbReference>
<organism evidence="2 3">
    <name type="scientific">Vairimorpha ceranae</name>
    <dbReference type="NCBI Taxonomy" id="40302"/>
    <lineage>
        <taxon>Eukaryota</taxon>
        <taxon>Fungi</taxon>
        <taxon>Fungi incertae sedis</taxon>
        <taxon>Microsporidia</taxon>
        <taxon>Nosematidae</taxon>
        <taxon>Vairimorpha</taxon>
    </lineage>
</organism>
<dbReference type="OrthoDB" id="1227494at2759"/>
<comment type="caution">
    <text evidence="2">The sequence shown here is derived from an EMBL/GenBank/DDBJ whole genome shotgun (WGS) entry which is preliminary data.</text>
</comment>
<evidence type="ECO:0000256" key="1">
    <source>
        <dbReference type="SAM" id="MobiDB-lite"/>
    </source>
</evidence>
<keyword evidence="2" id="KW-0689">Ribosomal protein</keyword>
<dbReference type="GO" id="GO:0005840">
    <property type="term" value="C:ribosome"/>
    <property type="evidence" value="ECO:0007669"/>
    <property type="project" value="UniProtKB-KW"/>
</dbReference>
<protein>
    <submittedName>
        <fullName evidence="2">60s ribosomal protein p2</fullName>
    </submittedName>
</protein>
<accession>A0A0F9WII3</accession>
<feature type="compositionally biased region" description="Basic and acidic residues" evidence="1">
    <location>
        <begin position="78"/>
        <end position="87"/>
    </location>
</feature>
<sequence>MDLVSACLMFECTGTQKTEENYRKLYSAINASVDEDTLVAFINKTSDMSVEEILSKGNSIIESIALQVASSQPQAETTKVEEKKEEVKEEEEEVVEVNLFGDDDDFF</sequence>